<dbReference type="AlphaFoldDB" id="A0A5D4LYD5"/>
<dbReference type="RefSeq" id="WP_148955426.1">
    <property type="nucleotide sequence ID" value="NZ_VTEG01000043.1"/>
</dbReference>
<dbReference type="EMBL" id="VTEG01000043">
    <property type="protein sequence ID" value="TYR94048.1"/>
    <property type="molecule type" value="Genomic_DNA"/>
</dbReference>
<sequence>MKQYDESNEYDQTLKSLNSIKMEKSDKEDVYSNLINNIEKKKGKDRGFNWSIHVLSAAFIMIFLIGGGYFIADKILLEQAAPQDENIETIETVLEIVFTGPDKELKNILDDEESYVEQDKVQEYQNDLYSHYEDIYQPYFEENTFQGHINTNQLTFTQLAYYKGYQLKADKIDVIEDEKTDGAYNFTVNVQYYKGDIKEGEIKVSGRVNIYNTGKINTMKFYNDGGLEELVKTIQPEGG</sequence>
<reference evidence="2 3" key="1">
    <citation type="submission" date="2019-08" db="EMBL/GenBank/DDBJ databases">
        <title>Bacillus genomes from the desert of Cuatro Cienegas, Coahuila.</title>
        <authorList>
            <person name="Olmedo-Alvarez G."/>
        </authorList>
    </citation>
    <scope>NUCLEOTIDE SEQUENCE [LARGE SCALE GENOMIC DNA]</scope>
    <source>
        <strain evidence="2 3">CH128b_4D</strain>
    </source>
</reference>
<accession>A0A5D4LYD5</accession>
<organism evidence="2 3">
    <name type="scientific">Rossellomorea vietnamensis</name>
    <dbReference type="NCBI Taxonomy" id="218284"/>
    <lineage>
        <taxon>Bacteria</taxon>
        <taxon>Bacillati</taxon>
        <taxon>Bacillota</taxon>
        <taxon>Bacilli</taxon>
        <taxon>Bacillales</taxon>
        <taxon>Bacillaceae</taxon>
        <taxon>Rossellomorea</taxon>
    </lineage>
</organism>
<evidence type="ECO:0000313" key="3">
    <source>
        <dbReference type="Proteomes" id="UP000325182"/>
    </source>
</evidence>
<evidence type="ECO:0000256" key="1">
    <source>
        <dbReference type="SAM" id="Phobius"/>
    </source>
</evidence>
<keyword evidence="1" id="KW-0472">Membrane</keyword>
<protein>
    <submittedName>
        <fullName evidence="2">Uncharacterized protein</fullName>
    </submittedName>
</protein>
<evidence type="ECO:0000313" key="2">
    <source>
        <dbReference type="EMBL" id="TYR94048.1"/>
    </source>
</evidence>
<keyword evidence="1" id="KW-1133">Transmembrane helix</keyword>
<proteinExistence type="predicted"/>
<keyword evidence="1" id="KW-0812">Transmembrane</keyword>
<name>A0A5D4LYD5_9BACI</name>
<feature type="transmembrane region" description="Helical" evidence="1">
    <location>
        <begin position="50"/>
        <end position="72"/>
    </location>
</feature>
<comment type="caution">
    <text evidence="2">The sequence shown here is derived from an EMBL/GenBank/DDBJ whole genome shotgun (WGS) entry which is preliminary data.</text>
</comment>
<gene>
    <name evidence="2" type="ORF">FZC84_22810</name>
</gene>
<dbReference type="Proteomes" id="UP000325182">
    <property type="component" value="Unassembled WGS sequence"/>
</dbReference>